<dbReference type="AlphaFoldDB" id="A0A438FTG3"/>
<reference evidence="1 2" key="1">
    <citation type="journal article" date="2018" name="PLoS Genet.">
        <title>Population sequencing reveals clonal diversity and ancestral inbreeding in the grapevine cultivar Chardonnay.</title>
        <authorList>
            <person name="Roach M.J."/>
            <person name="Johnson D.L."/>
            <person name="Bohlmann J."/>
            <person name="van Vuuren H.J."/>
            <person name="Jones S.J."/>
            <person name="Pretorius I.S."/>
            <person name="Schmidt S.A."/>
            <person name="Borneman A.R."/>
        </authorList>
    </citation>
    <scope>NUCLEOTIDE SEQUENCE [LARGE SCALE GENOMIC DNA]</scope>
    <source>
        <strain evidence="2">cv. Chardonnay</strain>
        <tissue evidence="1">Leaf</tissue>
    </source>
</reference>
<gene>
    <name evidence="1" type="ORF">CK203_058981</name>
</gene>
<sequence>MTFGQKDHNPPYCSPASWTTFNGSFIDSCFHLLSSYLRQPPPIWKAIPHFTLQPEKGIVGSFSLSLLLQKQFANGRKVGLEQIRQSR</sequence>
<name>A0A438FTG3_VITVI</name>
<evidence type="ECO:0000313" key="2">
    <source>
        <dbReference type="Proteomes" id="UP000288805"/>
    </source>
</evidence>
<organism evidence="1 2">
    <name type="scientific">Vitis vinifera</name>
    <name type="common">Grape</name>
    <dbReference type="NCBI Taxonomy" id="29760"/>
    <lineage>
        <taxon>Eukaryota</taxon>
        <taxon>Viridiplantae</taxon>
        <taxon>Streptophyta</taxon>
        <taxon>Embryophyta</taxon>
        <taxon>Tracheophyta</taxon>
        <taxon>Spermatophyta</taxon>
        <taxon>Magnoliopsida</taxon>
        <taxon>eudicotyledons</taxon>
        <taxon>Gunneridae</taxon>
        <taxon>Pentapetalae</taxon>
        <taxon>rosids</taxon>
        <taxon>Vitales</taxon>
        <taxon>Vitaceae</taxon>
        <taxon>Viteae</taxon>
        <taxon>Vitis</taxon>
    </lineage>
</organism>
<comment type="caution">
    <text evidence="1">The sequence shown here is derived from an EMBL/GenBank/DDBJ whole genome shotgun (WGS) entry which is preliminary data.</text>
</comment>
<dbReference type="EMBL" id="QGNW01000746">
    <property type="protein sequence ID" value="RVW63231.1"/>
    <property type="molecule type" value="Genomic_DNA"/>
</dbReference>
<accession>A0A438FTG3</accession>
<evidence type="ECO:0000313" key="1">
    <source>
        <dbReference type="EMBL" id="RVW63231.1"/>
    </source>
</evidence>
<dbReference type="Proteomes" id="UP000288805">
    <property type="component" value="Unassembled WGS sequence"/>
</dbReference>
<proteinExistence type="predicted"/>
<protein>
    <submittedName>
        <fullName evidence="1">Uncharacterized protein</fullName>
    </submittedName>
</protein>